<evidence type="ECO:0000259" key="2">
    <source>
        <dbReference type="PROSITE" id="PS50110"/>
    </source>
</evidence>
<keyword evidence="3" id="KW-0238">DNA-binding</keyword>
<proteinExistence type="predicted"/>
<dbReference type="Proteomes" id="UP000527616">
    <property type="component" value="Unassembled WGS sequence"/>
</dbReference>
<gene>
    <name evidence="3" type="ORF">GGQ54_002595</name>
</gene>
<sequence length="139" mass="14659">MDDQAAERPATVLIYSDDRSTRDDIRYALGRRVAADLPEIAIVEAATYKAVLRALDAGGVDVAVFDGEAVPAGGMGLCRQVKDEVADCPPIVVLVARPQDAWLATWSHADAVSTHPVDPVALPGVVAGQLRTRLADTVA</sequence>
<comment type="caution">
    <text evidence="3">The sequence shown here is derived from an EMBL/GenBank/DDBJ whole genome shotgun (WGS) entry which is preliminary data.</text>
</comment>
<dbReference type="RefSeq" id="WP_179445782.1">
    <property type="nucleotide sequence ID" value="NZ_JACBZS010000001.1"/>
</dbReference>
<dbReference type="InterPro" id="IPR011006">
    <property type="entry name" value="CheY-like_superfamily"/>
</dbReference>
<accession>A0A7Z0ILW2</accession>
<feature type="domain" description="Response regulatory" evidence="2">
    <location>
        <begin position="11"/>
        <end position="130"/>
    </location>
</feature>
<dbReference type="SUPFAM" id="SSF52172">
    <property type="entry name" value="CheY-like"/>
    <property type="match status" value="1"/>
</dbReference>
<protein>
    <submittedName>
        <fullName evidence="3">DNA-binding response OmpR family regulator</fullName>
    </submittedName>
</protein>
<evidence type="ECO:0000256" key="1">
    <source>
        <dbReference type="PROSITE-ProRule" id="PRU00169"/>
    </source>
</evidence>
<dbReference type="GO" id="GO:0000160">
    <property type="term" value="P:phosphorelay signal transduction system"/>
    <property type="evidence" value="ECO:0007669"/>
    <property type="project" value="InterPro"/>
</dbReference>
<dbReference type="PROSITE" id="PS50110">
    <property type="entry name" value="RESPONSE_REGULATORY"/>
    <property type="match status" value="1"/>
</dbReference>
<dbReference type="GO" id="GO:0003677">
    <property type="term" value="F:DNA binding"/>
    <property type="evidence" value="ECO:0007669"/>
    <property type="project" value="UniProtKB-KW"/>
</dbReference>
<dbReference type="AlphaFoldDB" id="A0A7Z0ILW2"/>
<evidence type="ECO:0000313" key="3">
    <source>
        <dbReference type="EMBL" id="NYI72035.1"/>
    </source>
</evidence>
<dbReference type="Gene3D" id="3.40.50.2300">
    <property type="match status" value="1"/>
</dbReference>
<dbReference type="EMBL" id="JACBZS010000001">
    <property type="protein sequence ID" value="NYI72035.1"/>
    <property type="molecule type" value="Genomic_DNA"/>
</dbReference>
<keyword evidence="4" id="KW-1185">Reference proteome</keyword>
<reference evidence="3 4" key="1">
    <citation type="submission" date="2020-07" db="EMBL/GenBank/DDBJ databases">
        <title>Sequencing the genomes of 1000 actinobacteria strains.</title>
        <authorList>
            <person name="Klenk H.-P."/>
        </authorList>
    </citation>
    <scope>NUCLEOTIDE SEQUENCE [LARGE SCALE GENOMIC DNA]</scope>
    <source>
        <strain evidence="3 4">DSM 103164</strain>
    </source>
</reference>
<organism evidence="3 4">
    <name type="scientific">Naumannella cuiyingiana</name>
    <dbReference type="NCBI Taxonomy" id="1347891"/>
    <lineage>
        <taxon>Bacteria</taxon>
        <taxon>Bacillati</taxon>
        <taxon>Actinomycetota</taxon>
        <taxon>Actinomycetes</taxon>
        <taxon>Propionibacteriales</taxon>
        <taxon>Propionibacteriaceae</taxon>
        <taxon>Naumannella</taxon>
    </lineage>
</organism>
<keyword evidence="1" id="KW-0597">Phosphoprotein</keyword>
<feature type="modified residue" description="4-aspartylphosphate" evidence="1">
    <location>
        <position position="66"/>
    </location>
</feature>
<name>A0A7Z0ILW2_9ACTN</name>
<evidence type="ECO:0000313" key="4">
    <source>
        <dbReference type="Proteomes" id="UP000527616"/>
    </source>
</evidence>
<dbReference type="InterPro" id="IPR001789">
    <property type="entry name" value="Sig_transdc_resp-reg_receiver"/>
</dbReference>